<organism evidence="11 12">
    <name type="scientific">Pannonibacter anstelovis</name>
    <dbReference type="NCBI Taxonomy" id="3121537"/>
    <lineage>
        <taxon>Bacteria</taxon>
        <taxon>Pseudomonadati</taxon>
        <taxon>Pseudomonadota</taxon>
        <taxon>Alphaproteobacteria</taxon>
        <taxon>Hyphomicrobiales</taxon>
        <taxon>Stappiaceae</taxon>
        <taxon>Pannonibacter</taxon>
    </lineage>
</organism>
<dbReference type="SUPFAM" id="SSF50156">
    <property type="entry name" value="PDZ domain-like"/>
    <property type="match status" value="2"/>
</dbReference>
<dbReference type="InterPro" id="IPR001478">
    <property type="entry name" value="PDZ"/>
</dbReference>
<dbReference type="PANTHER" id="PTHR22939">
    <property type="entry name" value="SERINE PROTEASE FAMILY S1C HTRA-RELATED"/>
    <property type="match status" value="1"/>
</dbReference>
<dbReference type="InterPro" id="IPR009003">
    <property type="entry name" value="Peptidase_S1_PA"/>
</dbReference>
<name>A0ABU7ZPY9_9HYPH</name>
<evidence type="ECO:0000313" key="11">
    <source>
        <dbReference type="EMBL" id="MEH0097113.1"/>
    </source>
</evidence>
<dbReference type="Gene3D" id="2.40.10.120">
    <property type="match status" value="1"/>
</dbReference>
<keyword evidence="4 9" id="KW-0732">Signal</keyword>
<feature type="chain" id="PRO_5047456636" evidence="9">
    <location>
        <begin position="25"/>
        <end position="496"/>
    </location>
</feature>
<comment type="caution">
    <text evidence="11">The sequence shown here is derived from an EMBL/GenBank/DDBJ whole genome shotgun (WGS) entry which is preliminary data.</text>
</comment>
<dbReference type="NCBIfam" id="TIGR02037">
    <property type="entry name" value="degP_htrA_DO"/>
    <property type="match status" value="1"/>
</dbReference>
<dbReference type="RefSeq" id="WP_334251726.1">
    <property type="nucleotide sequence ID" value="NZ_JBAKBE010000007.1"/>
</dbReference>
<evidence type="ECO:0000256" key="9">
    <source>
        <dbReference type="SAM" id="SignalP"/>
    </source>
</evidence>
<dbReference type="InterPro" id="IPR041489">
    <property type="entry name" value="PDZ_6"/>
</dbReference>
<evidence type="ECO:0000256" key="1">
    <source>
        <dbReference type="ARBA" id="ARBA00004418"/>
    </source>
</evidence>
<keyword evidence="5" id="KW-0677">Repeat</keyword>
<keyword evidence="3" id="KW-0645">Protease</keyword>
<evidence type="ECO:0000256" key="6">
    <source>
        <dbReference type="ARBA" id="ARBA00022764"/>
    </source>
</evidence>
<dbReference type="InterPro" id="IPR011782">
    <property type="entry name" value="Pept_S1C_Do"/>
</dbReference>
<evidence type="ECO:0000256" key="8">
    <source>
        <dbReference type="ARBA" id="ARBA00022825"/>
    </source>
</evidence>
<protein>
    <submittedName>
        <fullName evidence="11">DegQ family serine endoprotease</fullName>
    </submittedName>
</protein>
<feature type="signal peptide" evidence="9">
    <location>
        <begin position="1"/>
        <end position="24"/>
    </location>
</feature>
<dbReference type="PROSITE" id="PS50106">
    <property type="entry name" value="PDZ"/>
    <property type="match status" value="2"/>
</dbReference>
<evidence type="ECO:0000313" key="12">
    <source>
        <dbReference type="Proteomes" id="UP001380822"/>
    </source>
</evidence>
<dbReference type="Pfam" id="PF17820">
    <property type="entry name" value="PDZ_6"/>
    <property type="match status" value="1"/>
</dbReference>
<gene>
    <name evidence="11" type="ORF">V6L76_12665</name>
</gene>
<evidence type="ECO:0000259" key="10">
    <source>
        <dbReference type="PROSITE" id="PS50106"/>
    </source>
</evidence>
<reference evidence="11 12" key="1">
    <citation type="submission" date="2024-02" db="EMBL/GenBank/DDBJ databases">
        <title>A new putative Pannonibacter species isolated from two cases of bloodstream infections in paediatric patients.</title>
        <authorList>
            <person name="Castellana S."/>
            <person name="De Laurentiis V."/>
            <person name="Grassi M."/>
            <person name="De Leonardis F."/>
            <person name="Mosca A."/>
            <person name="De Carlo C."/>
            <person name="Sparapano E."/>
            <person name="Ronga L."/>
            <person name="Santacroce L."/>
            <person name="Chironna M."/>
            <person name="De Robertis A."/>
            <person name="Bianco A."/>
            <person name="Del Sambro L."/>
            <person name="Capozzi L."/>
            <person name="Parisi A."/>
        </authorList>
    </citation>
    <scope>NUCLEOTIDE SEQUENCE [LARGE SCALE GENOMIC DNA]</scope>
    <source>
        <strain evidence="11 12">Pt2</strain>
    </source>
</reference>
<feature type="domain" description="PDZ" evidence="10">
    <location>
        <begin position="412"/>
        <end position="487"/>
    </location>
</feature>
<dbReference type="PANTHER" id="PTHR22939:SF129">
    <property type="entry name" value="SERINE PROTEASE HTRA2, MITOCHONDRIAL"/>
    <property type="match status" value="1"/>
</dbReference>
<dbReference type="Pfam" id="PF13180">
    <property type="entry name" value="PDZ_2"/>
    <property type="match status" value="1"/>
</dbReference>
<dbReference type="SMART" id="SM00228">
    <property type="entry name" value="PDZ"/>
    <property type="match status" value="2"/>
</dbReference>
<feature type="domain" description="PDZ" evidence="10">
    <location>
        <begin position="282"/>
        <end position="351"/>
    </location>
</feature>
<comment type="similarity">
    <text evidence="2">Belongs to the peptidase S1C family.</text>
</comment>
<keyword evidence="8" id="KW-0720">Serine protease</keyword>
<evidence type="ECO:0000256" key="3">
    <source>
        <dbReference type="ARBA" id="ARBA00022670"/>
    </source>
</evidence>
<keyword evidence="6" id="KW-0574">Periplasm</keyword>
<sequence>MALVHRRKLSASLALRTCFHALLAVSLSAGSTLLGAIAVPGTAGTAIAQERQVPKSEAEITLSFAPIVKKVAPAVVNVYATRMVEQRQQVSPFLDDPFFRRFFGVPDNVPGGQRKRVQSSLGSGVIISPEGIIITNNHVIENADEVRVALSDRREFDADIILKDERTDLAVLKIREGGKFPTVEFADSDGLEVGDMVLAIGNPFGVGQTVTQGIVSALARTQVGVTDYQFFIQTDAAINPGNSGGALVDMHGRLVGINTAIFSRSGGSIGIGFAIPANMVRFVATSAQTSGKVQRPWLGATVQVVGAEIAEALGLDRPRGVLVTKVFPGSPADKAGLKVGDLVTAVDGAEVLDPDSFGYRFATKQLGGAAEFTFLRNGSELQADVPLKAAPETPARDARKIEAYSPFAGATVMNLSPAVSDELRLDTMDEGVVISEIAQGSPANRVGLRPGDIIVGVNEQKVASTAELDRMLKRPARFWLLDIKRGGETTRLALRG</sequence>
<evidence type="ECO:0000256" key="4">
    <source>
        <dbReference type="ARBA" id="ARBA00022729"/>
    </source>
</evidence>
<dbReference type="Gene3D" id="2.30.42.10">
    <property type="match status" value="2"/>
</dbReference>
<comment type="subcellular location">
    <subcellularLocation>
        <location evidence="1">Periplasm</location>
    </subcellularLocation>
</comment>
<dbReference type="Pfam" id="PF13365">
    <property type="entry name" value="Trypsin_2"/>
    <property type="match status" value="1"/>
</dbReference>
<dbReference type="InterPro" id="IPR001940">
    <property type="entry name" value="Peptidase_S1C"/>
</dbReference>
<proteinExistence type="inferred from homology"/>
<evidence type="ECO:0000256" key="7">
    <source>
        <dbReference type="ARBA" id="ARBA00022801"/>
    </source>
</evidence>
<dbReference type="PRINTS" id="PR00834">
    <property type="entry name" value="PROTEASES2C"/>
</dbReference>
<dbReference type="EMBL" id="JBAKBE010000007">
    <property type="protein sequence ID" value="MEH0097113.1"/>
    <property type="molecule type" value="Genomic_DNA"/>
</dbReference>
<dbReference type="InterPro" id="IPR036034">
    <property type="entry name" value="PDZ_sf"/>
</dbReference>
<dbReference type="Proteomes" id="UP001380822">
    <property type="component" value="Unassembled WGS sequence"/>
</dbReference>
<evidence type="ECO:0000256" key="5">
    <source>
        <dbReference type="ARBA" id="ARBA00022737"/>
    </source>
</evidence>
<accession>A0ABU7ZPY9</accession>
<keyword evidence="7" id="KW-0378">Hydrolase</keyword>
<evidence type="ECO:0000256" key="2">
    <source>
        <dbReference type="ARBA" id="ARBA00010541"/>
    </source>
</evidence>
<keyword evidence="12" id="KW-1185">Reference proteome</keyword>
<dbReference type="SUPFAM" id="SSF50494">
    <property type="entry name" value="Trypsin-like serine proteases"/>
    <property type="match status" value="1"/>
</dbReference>